<evidence type="ECO:0000313" key="7">
    <source>
        <dbReference type="EMBL" id="SDI94124.1"/>
    </source>
</evidence>
<keyword evidence="3 5" id="KW-1133">Transmembrane helix</keyword>
<evidence type="ECO:0000256" key="1">
    <source>
        <dbReference type="ARBA" id="ARBA00004141"/>
    </source>
</evidence>
<feature type="transmembrane region" description="Helical" evidence="5">
    <location>
        <begin position="317"/>
        <end position="341"/>
    </location>
</feature>
<sequence>MSYNKILLYLLGLTFLSGSFTLGRLQVEGFNVEVKYILLLLFIITLFFPNNKESSFKSIKFSKPFLSFLLISLSYLYISLLSIYNSNNISISIDKFVDILFMIVLIGGLTYTVSRIKKEYFFWIISGLMIFIGFVYSIPIYLSTLEGSARGEFSLGGPNVTTRILFFASCCSVYRFSINRNKIYFALFIFFLGGIVLLGSRGGFVGAALTLLTLWFVKYVFRKWKIKRKNSISIKGFAILATASFILSLIYQPLKRVFQSRIIGDTFTSGGIYTAGRDMLYMESLRMIKEKPFFGHGLNGFASVSNFNYPHNLLLEMMIDIGIIGALYFFILLLYAFIVMFKLKNTSLFVLAGLPLYMIIVQMFSGGIYDFRYYFFWAVPLIYYGVSKQEGIIENGYTENID</sequence>
<evidence type="ECO:0000256" key="4">
    <source>
        <dbReference type="ARBA" id="ARBA00023136"/>
    </source>
</evidence>
<comment type="subcellular location">
    <subcellularLocation>
        <location evidence="1">Membrane</location>
        <topology evidence="1">Multi-pass membrane protein</topology>
    </subcellularLocation>
</comment>
<feature type="transmembrane region" description="Helical" evidence="5">
    <location>
        <begin position="120"/>
        <end position="140"/>
    </location>
</feature>
<proteinExistence type="predicted"/>
<gene>
    <name evidence="7" type="ORF">SAMN05216352_11553</name>
</gene>
<dbReference type="GO" id="GO:0016020">
    <property type="term" value="C:membrane"/>
    <property type="evidence" value="ECO:0007669"/>
    <property type="project" value="UniProtKB-SubCell"/>
</dbReference>
<feature type="domain" description="O-antigen ligase-related" evidence="6">
    <location>
        <begin position="187"/>
        <end position="330"/>
    </location>
</feature>
<dbReference type="AlphaFoldDB" id="A0A1G8PNQ3"/>
<dbReference type="STRING" id="930129.SAMN05216352_11553"/>
<evidence type="ECO:0000256" key="3">
    <source>
        <dbReference type="ARBA" id="ARBA00022989"/>
    </source>
</evidence>
<keyword evidence="4 5" id="KW-0472">Membrane</keyword>
<name>A0A1G8PNQ3_9BACI</name>
<dbReference type="RefSeq" id="WP_091587441.1">
    <property type="nucleotide sequence ID" value="NZ_FNDU01000015.1"/>
</dbReference>
<evidence type="ECO:0000256" key="2">
    <source>
        <dbReference type="ARBA" id="ARBA00022692"/>
    </source>
</evidence>
<dbReference type="OrthoDB" id="1762823at2"/>
<keyword evidence="8" id="KW-1185">Reference proteome</keyword>
<dbReference type="Pfam" id="PF04932">
    <property type="entry name" value="Wzy_C"/>
    <property type="match status" value="1"/>
</dbReference>
<dbReference type="PANTHER" id="PTHR37422">
    <property type="entry name" value="TEICHURONIC ACID BIOSYNTHESIS PROTEIN TUAE"/>
    <property type="match status" value="1"/>
</dbReference>
<dbReference type="InterPro" id="IPR007016">
    <property type="entry name" value="O-antigen_ligase-rel_domated"/>
</dbReference>
<feature type="transmembrane region" description="Helical" evidence="5">
    <location>
        <begin position="96"/>
        <end position="113"/>
    </location>
</feature>
<feature type="transmembrane region" description="Helical" evidence="5">
    <location>
        <begin position="34"/>
        <end position="52"/>
    </location>
</feature>
<feature type="transmembrane region" description="Helical" evidence="5">
    <location>
        <begin position="348"/>
        <end position="365"/>
    </location>
</feature>
<feature type="transmembrane region" description="Helical" evidence="5">
    <location>
        <begin position="183"/>
        <end position="198"/>
    </location>
</feature>
<dbReference type="GO" id="GO:0016874">
    <property type="term" value="F:ligase activity"/>
    <property type="evidence" value="ECO:0007669"/>
    <property type="project" value="UniProtKB-KW"/>
</dbReference>
<dbReference type="PANTHER" id="PTHR37422:SF13">
    <property type="entry name" value="LIPOPOLYSACCHARIDE BIOSYNTHESIS PROTEIN PA4999-RELATED"/>
    <property type="match status" value="1"/>
</dbReference>
<keyword evidence="2 5" id="KW-0812">Transmembrane</keyword>
<evidence type="ECO:0000259" key="6">
    <source>
        <dbReference type="Pfam" id="PF04932"/>
    </source>
</evidence>
<dbReference type="InterPro" id="IPR051533">
    <property type="entry name" value="WaaL-like"/>
</dbReference>
<dbReference type="EMBL" id="FNDU01000015">
    <property type="protein sequence ID" value="SDI94124.1"/>
    <property type="molecule type" value="Genomic_DNA"/>
</dbReference>
<dbReference type="Proteomes" id="UP000199017">
    <property type="component" value="Unassembled WGS sequence"/>
</dbReference>
<feature type="transmembrane region" description="Helical" evidence="5">
    <location>
        <begin position="204"/>
        <end position="221"/>
    </location>
</feature>
<keyword evidence="7" id="KW-0436">Ligase</keyword>
<protein>
    <submittedName>
        <fullName evidence="7">O-antigen ligase</fullName>
    </submittedName>
</protein>
<organism evidence="7 8">
    <name type="scientific">Alteribacillus bidgolensis</name>
    <dbReference type="NCBI Taxonomy" id="930129"/>
    <lineage>
        <taxon>Bacteria</taxon>
        <taxon>Bacillati</taxon>
        <taxon>Bacillota</taxon>
        <taxon>Bacilli</taxon>
        <taxon>Bacillales</taxon>
        <taxon>Bacillaceae</taxon>
        <taxon>Alteribacillus</taxon>
    </lineage>
</organism>
<evidence type="ECO:0000256" key="5">
    <source>
        <dbReference type="SAM" id="Phobius"/>
    </source>
</evidence>
<feature type="transmembrane region" description="Helical" evidence="5">
    <location>
        <begin position="64"/>
        <end position="84"/>
    </location>
</feature>
<reference evidence="7 8" key="1">
    <citation type="submission" date="2016-10" db="EMBL/GenBank/DDBJ databases">
        <authorList>
            <person name="de Groot N.N."/>
        </authorList>
    </citation>
    <scope>NUCLEOTIDE SEQUENCE [LARGE SCALE GENOMIC DNA]</scope>
    <source>
        <strain evidence="8">P4B,CCM 7963,CECT 7998,DSM 25260,IBRC-M 10614,KCTC 13821</strain>
    </source>
</reference>
<feature type="transmembrane region" description="Helical" evidence="5">
    <location>
        <begin position="233"/>
        <end position="251"/>
    </location>
</feature>
<accession>A0A1G8PNQ3</accession>
<evidence type="ECO:0000313" key="8">
    <source>
        <dbReference type="Proteomes" id="UP000199017"/>
    </source>
</evidence>
<feature type="transmembrane region" description="Helical" evidence="5">
    <location>
        <begin position="160"/>
        <end position="176"/>
    </location>
</feature>